<comment type="caution">
    <text evidence="2">The sequence shown here is derived from an EMBL/GenBank/DDBJ whole genome shotgun (WGS) entry which is preliminary data.</text>
</comment>
<dbReference type="RefSeq" id="WP_380013550.1">
    <property type="nucleotide sequence ID" value="NZ_JBHLYR010000058.1"/>
</dbReference>
<keyword evidence="1" id="KW-0732">Signal</keyword>
<evidence type="ECO:0000313" key="2">
    <source>
        <dbReference type="EMBL" id="MFB9993869.1"/>
    </source>
</evidence>
<reference evidence="2 3" key="1">
    <citation type="submission" date="2024-09" db="EMBL/GenBank/DDBJ databases">
        <authorList>
            <person name="Sun Q."/>
            <person name="Mori K."/>
        </authorList>
    </citation>
    <scope>NUCLEOTIDE SEQUENCE [LARGE SCALE GENOMIC DNA]</scope>
    <source>
        <strain evidence="2 3">JCM 13503</strain>
    </source>
</reference>
<evidence type="ECO:0000256" key="1">
    <source>
        <dbReference type="SAM" id="SignalP"/>
    </source>
</evidence>
<evidence type="ECO:0000313" key="3">
    <source>
        <dbReference type="Proteomes" id="UP001589733"/>
    </source>
</evidence>
<name>A0ABV6B277_9DEIO</name>
<accession>A0ABV6B277</accession>
<proteinExistence type="predicted"/>
<dbReference type="EMBL" id="JBHLYR010000058">
    <property type="protein sequence ID" value="MFB9993869.1"/>
    <property type="molecule type" value="Genomic_DNA"/>
</dbReference>
<protein>
    <recommendedName>
        <fullName evidence="4">Copper amine oxidase-like N-terminal domain-containing protein</fullName>
    </recommendedName>
</protein>
<keyword evidence="3" id="KW-1185">Reference proteome</keyword>
<feature type="chain" id="PRO_5046515760" description="Copper amine oxidase-like N-terminal domain-containing protein" evidence="1">
    <location>
        <begin position="22"/>
        <end position="241"/>
    </location>
</feature>
<evidence type="ECO:0008006" key="4">
    <source>
        <dbReference type="Google" id="ProtNLM"/>
    </source>
</evidence>
<feature type="signal peptide" evidence="1">
    <location>
        <begin position="1"/>
        <end position="21"/>
    </location>
</feature>
<sequence>MIKLRSLTLTAGLLVASFAGAQTVQRTLSLVVAGQVVESKAIVVKGETFVPLSALTRLGVHSSVSGTTLTLGPATVPAVNPTAGGANQREGVAGCLHQQLFNGIWRFKVTGVTPATDSGRPGWAVQVEIRNGTQIDTKMFSTGVSPLGSGIYLSLANGETLNVAGGMDPLVYTSLPPGGMARSTLKFFRVYGVTPEQSAAQPPTKLLFSADPKGPVLNYTPSQARYTVPDPTFRVDLICTK</sequence>
<gene>
    <name evidence="2" type="ORF">ACFFLM_18075</name>
</gene>
<organism evidence="2 3">
    <name type="scientific">Deinococcus oregonensis</name>
    <dbReference type="NCBI Taxonomy" id="1805970"/>
    <lineage>
        <taxon>Bacteria</taxon>
        <taxon>Thermotogati</taxon>
        <taxon>Deinococcota</taxon>
        <taxon>Deinococci</taxon>
        <taxon>Deinococcales</taxon>
        <taxon>Deinococcaceae</taxon>
        <taxon>Deinococcus</taxon>
    </lineage>
</organism>
<dbReference type="Proteomes" id="UP001589733">
    <property type="component" value="Unassembled WGS sequence"/>
</dbReference>